<reference evidence="2 3" key="1">
    <citation type="submission" date="2014-11" db="EMBL/GenBank/DDBJ databases">
        <title>Tamlana sedimentorum sp. nov., isolated from shallow sand sediments of the Sea of Japan.</title>
        <authorList>
            <person name="Romanenko L.A."/>
        </authorList>
    </citation>
    <scope>NUCLEOTIDE SEQUENCE [LARGE SCALE GENOMIC DNA]</scope>
    <source>
        <strain evidence="2 3">JCM 19808</strain>
    </source>
</reference>
<feature type="signal peptide" evidence="1">
    <location>
        <begin position="1"/>
        <end position="25"/>
    </location>
</feature>
<evidence type="ECO:0000256" key="1">
    <source>
        <dbReference type="SAM" id="SignalP"/>
    </source>
</evidence>
<dbReference type="STRING" id="1435349.PW52_03170"/>
<organism evidence="2 3">
    <name type="scientific">Neotamlana sedimentorum</name>
    <dbReference type="NCBI Taxonomy" id="1435349"/>
    <lineage>
        <taxon>Bacteria</taxon>
        <taxon>Pseudomonadati</taxon>
        <taxon>Bacteroidota</taxon>
        <taxon>Flavobacteriia</taxon>
        <taxon>Flavobacteriales</taxon>
        <taxon>Flavobacteriaceae</taxon>
        <taxon>Neotamlana</taxon>
    </lineage>
</organism>
<evidence type="ECO:0000313" key="2">
    <source>
        <dbReference type="EMBL" id="KJD36660.1"/>
    </source>
</evidence>
<sequence length="131" mass="15309">MSKNIFKYVSVLALLFFTGISNLHANNTSHSQAYIYNQSSKISANKHVELSSRHHRNTSNLVFETVEVDEIENEESPSKHYQTSFHNFLNEVYKFIAFNEVKQSQKASYYNKKYQDKASTKLHVRLQVFII</sequence>
<dbReference type="RefSeq" id="WP_044631475.1">
    <property type="nucleotide sequence ID" value="NZ_JTDW01000002.1"/>
</dbReference>
<proteinExistence type="predicted"/>
<evidence type="ECO:0000313" key="3">
    <source>
        <dbReference type="Proteomes" id="UP000032578"/>
    </source>
</evidence>
<feature type="chain" id="PRO_5002325540" evidence="1">
    <location>
        <begin position="26"/>
        <end position="131"/>
    </location>
</feature>
<accession>A0A0D7WBV4</accession>
<dbReference type="EMBL" id="JTDW01000002">
    <property type="protein sequence ID" value="KJD36660.1"/>
    <property type="molecule type" value="Genomic_DNA"/>
</dbReference>
<keyword evidence="1" id="KW-0732">Signal</keyword>
<dbReference type="OrthoDB" id="9921786at2"/>
<name>A0A0D7WBV4_9FLAO</name>
<keyword evidence="3" id="KW-1185">Reference proteome</keyword>
<dbReference type="Proteomes" id="UP000032578">
    <property type="component" value="Unassembled WGS sequence"/>
</dbReference>
<comment type="caution">
    <text evidence="2">The sequence shown here is derived from an EMBL/GenBank/DDBJ whole genome shotgun (WGS) entry which is preliminary data.</text>
</comment>
<dbReference type="AlphaFoldDB" id="A0A0D7WBV4"/>
<protein>
    <submittedName>
        <fullName evidence="2">Uncharacterized protein</fullName>
    </submittedName>
</protein>
<gene>
    <name evidence="2" type="ORF">PW52_03170</name>
</gene>
<dbReference type="PATRIC" id="fig|1435349.4.peg.1338"/>